<proteinExistence type="predicted"/>
<dbReference type="InterPro" id="IPR020288">
    <property type="entry name" value="Sheath_initiator"/>
</dbReference>
<dbReference type="RefSeq" id="WP_249865364.1">
    <property type="nucleotide sequence ID" value="NZ_CP027059.1"/>
</dbReference>
<organism evidence="1 2">
    <name type="scientific">Paenibacillus konkukensis</name>
    <dbReference type="NCBI Taxonomy" id="2020716"/>
    <lineage>
        <taxon>Bacteria</taxon>
        <taxon>Bacillati</taxon>
        <taxon>Bacillota</taxon>
        <taxon>Bacilli</taxon>
        <taxon>Bacillales</taxon>
        <taxon>Paenibacillaceae</taxon>
        <taxon>Paenibacillus</taxon>
    </lineage>
</organism>
<dbReference type="Proteomes" id="UP001057134">
    <property type="component" value="Chromosome"/>
</dbReference>
<keyword evidence="2" id="KW-1185">Reference proteome</keyword>
<evidence type="ECO:0008006" key="3">
    <source>
        <dbReference type="Google" id="ProtNLM"/>
    </source>
</evidence>
<reference evidence="1" key="2">
    <citation type="journal article" date="2021" name="J Anim Sci Technol">
        <title>Complete genome sequence of Paenibacillus konkukensis sp. nov. SK3146 as a potential probiotic strain.</title>
        <authorList>
            <person name="Jung H.I."/>
            <person name="Park S."/>
            <person name="Niu K.M."/>
            <person name="Lee S.W."/>
            <person name="Kothari D."/>
            <person name="Yi K.J."/>
            <person name="Kim S.K."/>
        </authorList>
    </citation>
    <scope>NUCLEOTIDE SEQUENCE</scope>
    <source>
        <strain evidence="1">SK3146</strain>
    </source>
</reference>
<evidence type="ECO:0000313" key="1">
    <source>
        <dbReference type="EMBL" id="UQZ83332.1"/>
    </source>
</evidence>
<name>A0ABY4RPQ1_9BACL</name>
<protein>
    <recommendedName>
        <fullName evidence="3">DUF2634 domain-containing protein</fullName>
    </recommendedName>
</protein>
<dbReference type="Pfam" id="PF10934">
    <property type="entry name" value="Sheath_initiator"/>
    <property type="match status" value="1"/>
</dbReference>
<sequence length="147" mass="16488">MPNLFPTFDAPTLAEDSAERQVQYPQSWLYDFENGRVVIDGSGRAVMADGLTAWAQWCIKAASTLRFANLAYGPDFGCEHETARRQPTRKAAESELERAITEALIVDPRTEMVRDFTFTWSGDELLVSFTAIPVIGDPKRLEVRMNG</sequence>
<evidence type="ECO:0000313" key="2">
    <source>
        <dbReference type="Proteomes" id="UP001057134"/>
    </source>
</evidence>
<dbReference type="EMBL" id="CP027059">
    <property type="protein sequence ID" value="UQZ83332.1"/>
    <property type="molecule type" value="Genomic_DNA"/>
</dbReference>
<reference evidence="1" key="1">
    <citation type="submission" date="2018-02" db="EMBL/GenBank/DDBJ databases">
        <authorList>
            <person name="Kim S.-K."/>
            <person name="Jung H.-I."/>
            <person name="Lee S.-W."/>
        </authorList>
    </citation>
    <scope>NUCLEOTIDE SEQUENCE</scope>
    <source>
        <strain evidence="1">SK3146</strain>
    </source>
</reference>
<accession>A0ABY4RPQ1</accession>
<gene>
    <name evidence="1" type="ORF">SK3146_02519</name>
</gene>